<dbReference type="AlphaFoldDB" id="A0A8J8JW88"/>
<organism evidence="2 3">
    <name type="scientific">Limnovirga soli</name>
    <dbReference type="NCBI Taxonomy" id="2656915"/>
    <lineage>
        <taxon>Bacteria</taxon>
        <taxon>Pseudomonadati</taxon>
        <taxon>Bacteroidota</taxon>
        <taxon>Chitinophagia</taxon>
        <taxon>Chitinophagales</taxon>
        <taxon>Chitinophagaceae</taxon>
        <taxon>Limnovirga</taxon>
    </lineage>
</organism>
<keyword evidence="3" id="KW-1185">Reference proteome</keyword>
<dbReference type="PANTHER" id="PTHR46832">
    <property type="entry name" value="5'-METHYLTHIOADENOSINE/S-ADENOSYLHOMOCYSTEINE NUCLEOSIDASE"/>
    <property type="match status" value="1"/>
</dbReference>
<evidence type="ECO:0000313" key="2">
    <source>
        <dbReference type="EMBL" id="NNV55056.1"/>
    </source>
</evidence>
<evidence type="ECO:0000313" key="3">
    <source>
        <dbReference type="Proteomes" id="UP000598971"/>
    </source>
</evidence>
<dbReference type="Pfam" id="PF01048">
    <property type="entry name" value="PNP_UDP_1"/>
    <property type="match status" value="1"/>
</dbReference>
<reference evidence="2" key="1">
    <citation type="submission" date="2019-10" db="EMBL/GenBank/DDBJ databases">
        <title>Draft genome sequence of Panacibacter sp. KCS-6.</title>
        <authorList>
            <person name="Yim K.J."/>
        </authorList>
    </citation>
    <scope>NUCLEOTIDE SEQUENCE</scope>
    <source>
        <strain evidence="2">KCS-6</strain>
    </source>
</reference>
<dbReference type="InterPro" id="IPR035994">
    <property type="entry name" value="Nucleoside_phosphorylase_sf"/>
</dbReference>
<sequence length="420" mass="48175">MDSKSKINIVVIAKANSDKDAAFYELLLKHDSFMRSKAYVYMVSSVDDFANLLGNVRIDFSFILFIHKGNRASNPSSDGNSIVKSLKKLLYYDKLAYYMLSRDAVGQDIDAMDFLDEEYKYDQFILNNVGALLEIEEKDAGINKIEHFDFAILTALDKDENDVFRANLQEESQTIIDLQTVKGAFKKHSSFNDYKDNFIVAKQQEMGMVDAAFSSSKLVHNYKLDYLIMSGVCGGRKSKVKMFDIIIPKKVYDFSFGSLEDGKFLQRDLDAKIDDKLISYLNTTERIKKIKAGMLALVDTLNNTWEPYVRNVEIHFDVMACGPWVVKTEDFLETLSQEKNNLIRGLEMESYSIGRAYELFQDNNLKTLVVKSVMDYTDTKKGDEFNGVPVNKLAGYMSYLCVRAIMPMLIEYRDQFHKQK</sequence>
<dbReference type="RefSeq" id="WP_171606988.1">
    <property type="nucleotide sequence ID" value="NZ_WHPF01000004.1"/>
</dbReference>
<dbReference type="Gene3D" id="3.40.50.1580">
    <property type="entry name" value="Nucleoside phosphorylase domain"/>
    <property type="match status" value="1"/>
</dbReference>
<dbReference type="InterPro" id="IPR000845">
    <property type="entry name" value="Nucleoside_phosphorylase_d"/>
</dbReference>
<name>A0A8J8JW88_9BACT</name>
<dbReference type="Proteomes" id="UP000598971">
    <property type="component" value="Unassembled WGS sequence"/>
</dbReference>
<evidence type="ECO:0000259" key="1">
    <source>
        <dbReference type="Pfam" id="PF01048"/>
    </source>
</evidence>
<comment type="caution">
    <text evidence="2">The sequence shown here is derived from an EMBL/GenBank/DDBJ whole genome shotgun (WGS) entry which is preliminary data.</text>
</comment>
<dbReference type="GO" id="GO:0008930">
    <property type="term" value="F:methylthioadenosine nucleosidase activity"/>
    <property type="evidence" value="ECO:0007669"/>
    <property type="project" value="TreeGrafter"/>
</dbReference>
<accession>A0A8J8JW88</accession>
<dbReference type="GO" id="GO:0008782">
    <property type="term" value="F:adenosylhomocysteine nucleosidase activity"/>
    <property type="evidence" value="ECO:0007669"/>
    <property type="project" value="TreeGrafter"/>
</dbReference>
<proteinExistence type="predicted"/>
<dbReference type="PANTHER" id="PTHR46832:SF1">
    <property type="entry name" value="5'-METHYLTHIOADENOSINE_S-ADENOSYLHOMOCYSTEINE NUCLEOSIDASE"/>
    <property type="match status" value="1"/>
</dbReference>
<dbReference type="GO" id="GO:0019284">
    <property type="term" value="P:L-methionine salvage from S-adenosylmethionine"/>
    <property type="evidence" value="ECO:0007669"/>
    <property type="project" value="TreeGrafter"/>
</dbReference>
<dbReference type="EMBL" id="WHPF01000004">
    <property type="protein sequence ID" value="NNV55056.1"/>
    <property type="molecule type" value="Genomic_DNA"/>
</dbReference>
<feature type="domain" description="Nucleoside phosphorylase" evidence="1">
    <location>
        <begin position="192"/>
        <end position="325"/>
    </location>
</feature>
<dbReference type="GO" id="GO:0009116">
    <property type="term" value="P:nucleoside metabolic process"/>
    <property type="evidence" value="ECO:0007669"/>
    <property type="project" value="InterPro"/>
</dbReference>
<dbReference type="SUPFAM" id="SSF53167">
    <property type="entry name" value="Purine and uridine phosphorylases"/>
    <property type="match status" value="1"/>
</dbReference>
<dbReference type="GO" id="GO:0005829">
    <property type="term" value="C:cytosol"/>
    <property type="evidence" value="ECO:0007669"/>
    <property type="project" value="TreeGrafter"/>
</dbReference>
<gene>
    <name evidence="2" type="ORF">GD597_06270</name>
</gene>
<protein>
    <recommendedName>
        <fullName evidence="1">Nucleoside phosphorylase domain-containing protein</fullName>
    </recommendedName>
</protein>